<dbReference type="PANTHER" id="PTHR38644:SF1">
    <property type="entry name" value="EXPRESSED PROTEIN"/>
    <property type="match status" value="1"/>
</dbReference>
<dbReference type="EMBL" id="ML977140">
    <property type="protein sequence ID" value="KAF1991226.1"/>
    <property type="molecule type" value="Genomic_DNA"/>
</dbReference>
<dbReference type="Pfam" id="PF23868">
    <property type="entry name" value="Mmc1_C"/>
    <property type="match status" value="1"/>
</dbReference>
<dbReference type="InterPro" id="IPR056196">
    <property type="entry name" value="Mmc1_C"/>
</dbReference>
<keyword evidence="2" id="KW-1133">Transmembrane helix</keyword>
<evidence type="ECO:0000259" key="3">
    <source>
        <dbReference type="Pfam" id="PF23868"/>
    </source>
</evidence>
<evidence type="ECO:0000313" key="5">
    <source>
        <dbReference type="Proteomes" id="UP000800041"/>
    </source>
</evidence>
<dbReference type="Pfam" id="PF23867">
    <property type="entry name" value="Mmc1_N"/>
    <property type="match status" value="1"/>
</dbReference>
<keyword evidence="2" id="KW-0812">Transmembrane</keyword>
<sequence length="809" mass="87044">MPPRLYPPSRPLARIQSRTIGLSYCPSCSLWRLALPRRKSGNAFPPTSPNIPRSATRRAQGLETSINSLDLVNARSLNAFRTYGTDTRHIARGTRIQGHGIQQWIAPMSSILLPNAPPSCQNLPIQWHNQTRLLSTGAIPSITSKQPPIPRLASQTALNAPSEVPPKMRELYDALKALEKEAGEYVNLSRLGLALRGLEQERKIVRVAVLGMRGMERAMRLVGVLLADETESKTEKRRSAEKERVWEELEKTLMDGKDGRAILIRYGIPSPIPSSSNPLLREIVVPSPFLKNHSLELFVSALNVSASPGELSDTDSAQDALLVPLLEMPTSAGGRGMTMVRFPVHRSILVGEGVGSAVEFGQFVGGRGIDGEMVKMVVDVPGSPQGKKESEIIDLTAAEKARGLLKEGDGDSQDWTKSGVPNLVDWLASSEPGAEASASSLPLNPALRNLISSILTDASVAITTAESQAISQTLSRSISPNTPSPAISASILRALDTWAEEAHTELRDSLDVAFASETWDKLKWWKLLWRVDDVGMVLEDVLNRAWLVEAEKGVVFLAGRVRQAGYLDTVGDGEDVWGTAKLFPRTKDIIPTATSTPEALGKEQKTPPNVSVATTAASGQVSTGVTTTTAAGPNPAASATLTEPTLSPPLHSLKPKPYPHTLPLARAHLIATSVPPLIATAQSSLVTFLSTLILSFSSSALLYVSIASWGVFEAGAFAALGCVVAARRLQRKWEGTREGWGVGVREEGRKWLGWSTEGIRGVVERRGRSGVQEERIVPGVGEKVVARVAVGRVKEVLKGSEEGNEGGNV</sequence>
<evidence type="ECO:0000256" key="1">
    <source>
        <dbReference type="SAM" id="MobiDB-lite"/>
    </source>
</evidence>
<keyword evidence="5" id="KW-1185">Reference proteome</keyword>
<dbReference type="OrthoDB" id="5319015at2759"/>
<feature type="compositionally biased region" description="Polar residues" evidence="1">
    <location>
        <begin position="606"/>
        <end position="616"/>
    </location>
</feature>
<proteinExistence type="predicted"/>
<evidence type="ECO:0000256" key="2">
    <source>
        <dbReference type="SAM" id="Phobius"/>
    </source>
</evidence>
<evidence type="ECO:0000313" key="4">
    <source>
        <dbReference type="EMBL" id="KAF1991226.1"/>
    </source>
</evidence>
<name>A0A6G1HDB7_9PEZI</name>
<accession>A0A6G1HDB7</accession>
<gene>
    <name evidence="4" type="ORF">K402DRAFT_459946</name>
</gene>
<feature type="domain" description="Mmc1 C-terminal" evidence="3">
    <location>
        <begin position="492"/>
        <end position="749"/>
    </location>
</feature>
<dbReference type="Proteomes" id="UP000800041">
    <property type="component" value="Unassembled WGS sequence"/>
</dbReference>
<reference evidence="4" key="1">
    <citation type="journal article" date="2020" name="Stud. Mycol.">
        <title>101 Dothideomycetes genomes: a test case for predicting lifestyles and emergence of pathogens.</title>
        <authorList>
            <person name="Haridas S."/>
            <person name="Albert R."/>
            <person name="Binder M."/>
            <person name="Bloem J."/>
            <person name="Labutti K."/>
            <person name="Salamov A."/>
            <person name="Andreopoulos B."/>
            <person name="Baker S."/>
            <person name="Barry K."/>
            <person name="Bills G."/>
            <person name="Bluhm B."/>
            <person name="Cannon C."/>
            <person name="Castanera R."/>
            <person name="Culley D."/>
            <person name="Daum C."/>
            <person name="Ezra D."/>
            <person name="Gonzalez J."/>
            <person name="Henrissat B."/>
            <person name="Kuo A."/>
            <person name="Liang C."/>
            <person name="Lipzen A."/>
            <person name="Lutzoni F."/>
            <person name="Magnuson J."/>
            <person name="Mondo S."/>
            <person name="Nolan M."/>
            <person name="Ohm R."/>
            <person name="Pangilinan J."/>
            <person name="Park H.-J."/>
            <person name="Ramirez L."/>
            <person name="Alfaro M."/>
            <person name="Sun H."/>
            <person name="Tritt A."/>
            <person name="Yoshinaga Y."/>
            <person name="Zwiers L.-H."/>
            <person name="Turgeon B."/>
            <person name="Goodwin S."/>
            <person name="Spatafora J."/>
            <person name="Crous P."/>
            <person name="Grigoriev I."/>
        </authorList>
    </citation>
    <scope>NUCLEOTIDE SEQUENCE</scope>
    <source>
        <strain evidence="4">CBS 113979</strain>
    </source>
</reference>
<keyword evidence="2" id="KW-0472">Membrane</keyword>
<organism evidence="4 5">
    <name type="scientific">Aulographum hederae CBS 113979</name>
    <dbReference type="NCBI Taxonomy" id="1176131"/>
    <lineage>
        <taxon>Eukaryota</taxon>
        <taxon>Fungi</taxon>
        <taxon>Dikarya</taxon>
        <taxon>Ascomycota</taxon>
        <taxon>Pezizomycotina</taxon>
        <taxon>Dothideomycetes</taxon>
        <taxon>Pleosporomycetidae</taxon>
        <taxon>Aulographales</taxon>
        <taxon>Aulographaceae</taxon>
    </lineage>
</organism>
<feature type="compositionally biased region" description="Low complexity" evidence="1">
    <location>
        <begin position="617"/>
        <end position="645"/>
    </location>
</feature>
<dbReference type="PANTHER" id="PTHR38644">
    <property type="entry name" value="EXPRESSED PROTEIN"/>
    <property type="match status" value="1"/>
</dbReference>
<dbReference type="AlphaFoldDB" id="A0A6G1HDB7"/>
<protein>
    <recommendedName>
        <fullName evidence="3">Mmc1 C-terminal domain-containing protein</fullName>
    </recommendedName>
</protein>
<feature type="transmembrane region" description="Helical" evidence="2">
    <location>
        <begin position="700"/>
        <end position="726"/>
    </location>
</feature>
<feature type="region of interest" description="Disordered" evidence="1">
    <location>
        <begin position="593"/>
        <end position="645"/>
    </location>
</feature>